<sequence>MLGKLLKYDLKALSRILVPVHIAAVAVGLGAAACFFGVHMLDSSYGSWNSSSGFGTSMLVMLAMTGAFCLFALFMASAATLFAIVHRFYRNFFTDEGYLTLTLPVTANQHIASKVIAAMVWVLIDALIVGFCGYFASIAAMGFSGDFDETIPYFMLVSSFGFSDIVSFVSFLVAAATAAMQALTMVLTAYAAFALGGALASKHKVAAGIGLFFALSWAAGLIHSIKSVFIATGFAYDSTFGYEAMNVMSSGVSLVLYLVTAVVFYAICVFVIDRKTNLS</sequence>
<keyword evidence="1" id="KW-1133">Transmembrane helix</keyword>
<feature type="transmembrane region" description="Helical" evidence="1">
    <location>
        <begin position="118"/>
        <end position="145"/>
    </location>
</feature>
<evidence type="ECO:0000313" key="3">
    <source>
        <dbReference type="Proteomes" id="UP001320544"/>
    </source>
</evidence>
<reference evidence="2 3" key="1">
    <citation type="submission" date="2022-01" db="EMBL/GenBank/DDBJ databases">
        <title>Novel bile acid biosynthetic pathways are enriched in the microbiome of centenarians.</title>
        <authorList>
            <person name="Sato Y."/>
            <person name="Atarashi K."/>
            <person name="Plichta R.D."/>
            <person name="Arai Y."/>
            <person name="Sasajima S."/>
            <person name="Kearney M.S."/>
            <person name="Suda W."/>
            <person name="Takeshita K."/>
            <person name="Sasaki T."/>
            <person name="Okamoto S."/>
            <person name="Skelly N.A."/>
            <person name="Okamura Y."/>
            <person name="Vlamakis H."/>
            <person name="Li Y."/>
            <person name="Tanoue T."/>
            <person name="Takei H."/>
            <person name="Nittono H."/>
            <person name="Narushima S."/>
            <person name="Irie J."/>
            <person name="Itoh H."/>
            <person name="Moriya K."/>
            <person name="Sugiura Y."/>
            <person name="Suematsu M."/>
            <person name="Moritoki N."/>
            <person name="Shibata S."/>
            <person name="Littman R.D."/>
            <person name="Fischbach A.M."/>
            <person name="Uwamino Y."/>
            <person name="Inoue T."/>
            <person name="Honda A."/>
            <person name="Hattori M."/>
            <person name="Murai T."/>
            <person name="Xavier J.R."/>
            <person name="Hirose N."/>
            <person name="Honda K."/>
        </authorList>
    </citation>
    <scope>NUCLEOTIDE SEQUENCE [LARGE SCALE GENOMIC DNA]</scope>
    <source>
        <strain evidence="2 3">CE91-St30</strain>
    </source>
</reference>
<keyword evidence="1" id="KW-0812">Transmembrane</keyword>
<feature type="transmembrane region" description="Helical" evidence="1">
    <location>
        <begin position="165"/>
        <end position="193"/>
    </location>
</feature>
<organism evidence="2 3">
    <name type="scientific">Raoultibacter timonensis</name>
    <dbReference type="NCBI Taxonomy" id="1907662"/>
    <lineage>
        <taxon>Bacteria</taxon>
        <taxon>Bacillati</taxon>
        <taxon>Actinomycetota</taxon>
        <taxon>Coriobacteriia</taxon>
        <taxon>Eggerthellales</taxon>
        <taxon>Eggerthellaceae</taxon>
        <taxon>Raoultibacter</taxon>
    </lineage>
</organism>
<name>A0ABN6ME63_9ACTN</name>
<dbReference type="RefSeq" id="WP_244412522.1">
    <property type="nucleotide sequence ID" value="NZ_AP025564.1"/>
</dbReference>
<gene>
    <name evidence="2" type="ORF">CE91St30_15790</name>
</gene>
<evidence type="ECO:0000313" key="2">
    <source>
        <dbReference type="EMBL" id="BDE96246.1"/>
    </source>
</evidence>
<feature type="transmembrane region" description="Helical" evidence="1">
    <location>
        <begin position="254"/>
        <end position="272"/>
    </location>
</feature>
<accession>A0ABN6ME63</accession>
<keyword evidence="1" id="KW-0472">Membrane</keyword>
<dbReference type="PROSITE" id="PS51257">
    <property type="entry name" value="PROKAR_LIPOPROTEIN"/>
    <property type="match status" value="1"/>
</dbReference>
<feature type="transmembrane region" description="Helical" evidence="1">
    <location>
        <begin position="12"/>
        <end position="38"/>
    </location>
</feature>
<evidence type="ECO:0000256" key="1">
    <source>
        <dbReference type="SAM" id="Phobius"/>
    </source>
</evidence>
<dbReference type="Proteomes" id="UP001320544">
    <property type="component" value="Chromosome"/>
</dbReference>
<proteinExistence type="predicted"/>
<protein>
    <submittedName>
        <fullName evidence="2">ABC transporter permease</fullName>
    </submittedName>
</protein>
<dbReference type="EMBL" id="AP025564">
    <property type="protein sequence ID" value="BDE96246.1"/>
    <property type="molecule type" value="Genomic_DNA"/>
</dbReference>
<feature type="transmembrane region" description="Helical" evidence="1">
    <location>
        <begin position="58"/>
        <end position="85"/>
    </location>
</feature>
<feature type="transmembrane region" description="Helical" evidence="1">
    <location>
        <begin position="205"/>
        <end position="234"/>
    </location>
</feature>
<keyword evidence="3" id="KW-1185">Reference proteome</keyword>